<feature type="domain" description="PAC" evidence="3">
    <location>
        <begin position="219"/>
        <end position="272"/>
    </location>
</feature>
<dbReference type="PROSITE" id="PS50110">
    <property type="entry name" value="RESPONSE_REGULATORY"/>
    <property type="match status" value="1"/>
</dbReference>
<dbReference type="NCBIfam" id="TIGR00254">
    <property type="entry name" value="GGDEF"/>
    <property type="match status" value="1"/>
</dbReference>
<comment type="caution">
    <text evidence="6">The sequence shown here is derived from an EMBL/GenBank/DDBJ whole genome shotgun (WGS) entry which is preliminary data.</text>
</comment>
<dbReference type="SMART" id="SM00086">
    <property type="entry name" value="PAC"/>
    <property type="match status" value="1"/>
</dbReference>
<feature type="modified residue" description="4-aspartylphosphate" evidence="1">
    <location>
        <position position="59"/>
    </location>
</feature>
<dbReference type="InterPro" id="IPR035919">
    <property type="entry name" value="EAL_sf"/>
</dbReference>
<reference evidence="6 7" key="2">
    <citation type="submission" date="2018-06" db="EMBL/GenBank/DDBJ databases">
        <title>Metagenomic assembly of (sub)arctic Cyanobacteria and their associated microbiome from non-axenic cultures.</title>
        <authorList>
            <person name="Baurain D."/>
        </authorList>
    </citation>
    <scope>NUCLEOTIDE SEQUENCE [LARGE SCALE GENOMIC DNA]</scope>
    <source>
        <strain evidence="6">ULC041bin1</strain>
    </source>
</reference>
<dbReference type="SUPFAM" id="SSF55785">
    <property type="entry name" value="PYP-like sensor domain (PAS domain)"/>
    <property type="match status" value="1"/>
</dbReference>
<dbReference type="NCBIfam" id="TIGR00229">
    <property type="entry name" value="sensory_box"/>
    <property type="match status" value="1"/>
</dbReference>
<dbReference type="EMBL" id="QBMN01000026">
    <property type="protein sequence ID" value="PZO43612.1"/>
    <property type="molecule type" value="Genomic_DNA"/>
</dbReference>
<evidence type="ECO:0000259" key="2">
    <source>
        <dbReference type="PROSITE" id="PS50110"/>
    </source>
</evidence>
<dbReference type="CDD" id="cd00130">
    <property type="entry name" value="PAS"/>
    <property type="match status" value="1"/>
</dbReference>
<evidence type="ECO:0000259" key="4">
    <source>
        <dbReference type="PROSITE" id="PS50883"/>
    </source>
</evidence>
<dbReference type="PROSITE" id="PS50887">
    <property type="entry name" value="GGDEF"/>
    <property type="match status" value="1"/>
</dbReference>
<dbReference type="Gene3D" id="3.20.20.450">
    <property type="entry name" value="EAL domain"/>
    <property type="match status" value="1"/>
</dbReference>
<dbReference type="SUPFAM" id="SSF52172">
    <property type="entry name" value="CheY-like"/>
    <property type="match status" value="1"/>
</dbReference>
<dbReference type="PANTHER" id="PTHR44757:SF2">
    <property type="entry name" value="BIOFILM ARCHITECTURE MAINTENANCE PROTEIN MBAA"/>
    <property type="match status" value="1"/>
</dbReference>
<dbReference type="InterPro" id="IPR052155">
    <property type="entry name" value="Biofilm_reg_signaling"/>
</dbReference>
<dbReference type="InterPro" id="IPR029787">
    <property type="entry name" value="Nucleotide_cyclase"/>
</dbReference>
<evidence type="ECO:0000259" key="3">
    <source>
        <dbReference type="PROSITE" id="PS50113"/>
    </source>
</evidence>
<dbReference type="SUPFAM" id="SSF55073">
    <property type="entry name" value="Nucleotide cyclase"/>
    <property type="match status" value="1"/>
</dbReference>
<dbReference type="InterPro" id="IPR035965">
    <property type="entry name" value="PAS-like_dom_sf"/>
</dbReference>
<name>A0A2W4WGM9_9CYAN</name>
<dbReference type="CDD" id="cd01948">
    <property type="entry name" value="EAL"/>
    <property type="match status" value="1"/>
</dbReference>
<organism evidence="6 7">
    <name type="scientific">Shackletoniella antarctica</name>
    <dbReference type="NCBI Taxonomy" id="268115"/>
    <lineage>
        <taxon>Bacteria</taxon>
        <taxon>Bacillati</taxon>
        <taxon>Cyanobacteriota</taxon>
        <taxon>Cyanophyceae</taxon>
        <taxon>Oculatellales</taxon>
        <taxon>Oculatellaceae</taxon>
        <taxon>Shackletoniella</taxon>
    </lineage>
</organism>
<dbReference type="PANTHER" id="PTHR44757">
    <property type="entry name" value="DIGUANYLATE CYCLASE DGCP"/>
    <property type="match status" value="1"/>
</dbReference>
<dbReference type="AlphaFoldDB" id="A0A2W4WGM9"/>
<dbReference type="SMART" id="SM00091">
    <property type="entry name" value="PAS"/>
    <property type="match status" value="1"/>
</dbReference>
<dbReference type="Proteomes" id="UP000249081">
    <property type="component" value="Unassembled WGS sequence"/>
</dbReference>
<sequence>MTAAEPLKALIIEDSDNDLVLLLRELRRGGFDPTWVRAQTAADVRAALENDGWDVVFSDYQLPQFNAPAALEVLQQSGYDLPFIVVSGTVGEATAVDMMRAGAHDYVMKDNLSRLAEAVRREVREAHSRRDRRQSQTELDRAKEFLQLAIDGSGIGIWNWQVQTDEVWTSDGCAALLGYTPADLGPARIETWQNFLHPDDRAHKKLALERHFAGETPIYDCEFRLRHRLGHWVWVLDRGKVVEWDQSQRPSRMSGTYTDITDRRLSEAEHKRVTDQILYNSLHDALTQLPNRNFLLQRLDLAIQRSRRHRRKFAVLFLDLDHFKVINDSLGHLAGDEVLVMVAQKLRSLVRTSDLAARLGGDEFVLLLEDIETLQEPLHIAERLLEELQQPLAVGGRHVFLNASVGIVLGGSDYQNPPEPLRDADIAMYRAKAQGRGCYVVFNDSMHQQALQRLQLEQELRHAIDHSELVLYYQPIFHVETREIYGFEALVRWQHPEHGLIAPDSFIPIAEETGLIVPLDRWVLAEATQQLAHWHQRYPHRSNLTMSVNFSVKDLLRGDLLDDLHNILSKTGLQGHHLNLEITESTLIEDIQAMGSLLQQLKTQGFTITIDDFGTGYSSLSYLHQLPVDALKIDRSFVMAMDASRRNSDIVETIITLSNRLGLAAIAEGVETQCQLEHLHKLGCELAQGYWFARPLPAKAAEALLAAAPADTTHSHKPNKGYKTCR</sequence>
<dbReference type="SUPFAM" id="SSF141868">
    <property type="entry name" value="EAL domain-like"/>
    <property type="match status" value="1"/>
</dbReference>
<dbReference type="InterPro" id="IPR000014">
    <property type="entry name" value="PAS"/>
</dbReference>
<proteinExistence type="predicted"/>
<dbReference type="SMART" id="SM00052">
    <property type="entry name" value="EAL"/>
    <property type="match status" value="1"/>
</dbReference>
<dbReference type="Pfam" id="PF08447">
    <property type="entry name" value="PAS_3"/>
    <property type="match status" value="1"/>
</dbReference>
<dbReference type="CDD" id="cd01949">
    <property type="entry name" value="GGDEF"/>
    <property type="match status" value="1"/>
</dbReference>
<feature type="domain" description="EAL" evidence="4">
    <location>
        <begin position="453"/>
        <end position="709"/>
    </location>
</feature>
<protein>
    <submittedName>
        <fullName evidence="6">Two-component system response regulator</fullName>
    </submittedName>
</protein>
<dbReference type="InterPro" id="IPR001789">
    <property type="entry name" value="Sig_transdc_resp-reg_receiver"/>
</dbReference>
<dbReference type="Pfam" id="PF00563">
    <property type="entry name" value="EAL"/>
    <property type="match status" value="1"/>
</dbReference>
<dbReference type="InterPro" id="IPR043128">
    <property type="entry name" value="Rev_trsase/Diguanyl_cyclase"/>
</dbReference>
<dbReference type="Gene3D" id="3.40.50.2300">
    <property type="match status" value="1"/>
</dbReference>
<evidence type="ECO:0000313" key="6">
    <source>
        <dbReference type="EMBL" id="PZO43612.1"/>
    </source>
</evidence>
<reference evidence="7" key="1">
    <citation type="submission" date="2018-04" db="EMBL/GenBank/DDBJ databases">
        <authorList>
            <person name="Cornet L."/>
        </authorList>
    </citation>
    <scope>NUCLEOTIDE SEQUENCE [LARGE SCALE GENOMIC DNA]</scope>
</reference>
<evidence type="ECO:0000313" key="7">
    <source>
        <dbReference type="Proteomes" id="UP000249081"/>
    </source>
</evidence>
<dbReference type="CDD" id="cd00156">
    <property type="entry name" value="REC"/>
    <property type="match status" value="1"/>
</dbReference>
<accession>A0A2W4WGM9</accession>
<dbReference type="GO" id="GO:0000160">
    <property type="term" value="P:phosphorelay signal transduction system"/>
    <property type="evidence" value="ECO:0007669"/>
    <property type="project" value="InterPro"/>
</dbReference>
<dbReference type="Pfam" id="PF00990">
    <property type="entry name" value="GGDEF"/>
    <property type="match status" value="1"/>
</dbReference>
<dbReference type="InterPro" id="IPR000160">
    <property type="entry name" value="GGDEF_dom"/>
</dbReference>
<feature type="domain" description="Response regulatory" evidence="2">
    <location>
        <begin position="8"/>
        <end position="124"/>
    </location>
</feature>
<feature type="domain" description="GGDEF" evidence="5">
    <location>
        <begin position="311"/>
        <end position="444"/>
    </location>
</feature>
<dbReference type="Gene3D" id="3.30.70.270">
    <property type="match status" value="1"/>
</dbReference>
<dbReference type="SMART" id="SM00267">
    <property type="entry name" value="GGDEF"/>
    <property type="match status" value="1"/>
</dbReference>
<dbReference type="PROSITE" id="PS50883">
    <property type="entry name" value="EAL"/>
    <property type="match status" value="1"/>
</dbReference>
<dbReference type="InterPro" id="IPR011006">
    <property type="entry name" value="CheY-like_superfamily"/>
</dbReference>
<dbReference type="FunFam" id="3.30.70.270:FF:000001">
    <property type="entry name" value="Diguanylate cyclase domain protein"/>
    <property type="match status" value="1"/>
</dbReference>
<evidence type="ECO:0000259" key="5">
    <source>
        <dbReference type="PROSITE" id="PS50887"/>
    </source>
</evidence>
<dbReference type="FunFam" id="3.20.20.450:FF:000001">
    <property type="entry name" value="Cyclic di-GMP phosphodiesterase yahA"/>
    <property type="match status" value="1"/>
</dbReference>
<keyword evidence="1" id="KW-0597">Phosphoprotein</keyword>
<gene>
    <name evidence="6" type="ORF">DCF17_05665</name>
</gene>
<dbReference type="InterPro" id="IPR013655">
    <property type="entry name" value="PAS_fold_3"/>
</dbReference>
<dbReference type="InterPro" id="IPR001610">
    <property type="entry name" value="PAC"/>
</dbReference>
<dbReference type="InterPro" id="IPR001633">
    <property type="entry name" value="EAL_dom"/>
</dbReference>
<dbReference type="PROSITE" id="PS50113">
    <property type="entry name" value="PAC"/>
    <property type="match status" value="1"/>
</dbReference>
<dbReference type="Pfam" id="PF00072">
    <property type="entry name" value="Response_reg"/>
    <property type="match status" value="1"/>
</dbReference>
<dbReference type="SMART" id="SM00448">
    <property type="entry name" value="REC"/>
    <property type="match status" value="1"/>
</dbReference>
<dbReference type="Gene3D" id="3.30.450.20">
    <property type="entry name" value="PAS domain"/>
    <property type="match status" value="1"/>
</dbReference>
<dbReference type="InterPro" id="IPR000700">
    <property type="entry name" value="PAS-assoc_C"/>
</dbReference>
<evidence type="ECO:0000256" key="1">
    <source>
        <dbReference type="PROSITE-ProRule" id="PRU00169"/>
    </source>
</evidence>